<sequence>MVLHVGAHKTATTHFQQALRRGRRGFERAGATLYTPLELRHGPKLPERLGISYKLRKLRDSWSPGLLSEMAEGRPRLVISEENVMGQMSGASGQHAASLYPEAEARVATLAMGVAPLPLTLFLTIREPASYLVSAYSQSLLGGFGKGFERFVARIPPHAVDWCDLVRRLLTVPRVGEVVVWRKEDYPEVAFQAADGLAGARIARPFWFSHKPLHEGLSAPAAAAALEAPVGKARATAAEAARKRFPISAGHPRLRPFDGELEALAAEYYAAQWQRLAAMPRVRLIRP</sequence>
<evidence type="ECO:0000313" key="2">
    <source>
        <dbReference type="Proteomes" id="UP000193900"/>
    </source>
</evidence>
<protein>
    <recommendedName>
        <fullName evidence="3">Sulfotransferase family protein</fullName>
    </recommendedName>
</protein>
<evidence type="ECO:0008006" key="3">
    <source>
        <dbReference type="Google" id="ProtNLM"/>
    </source>
</evidence>
<proteinExistence type="predicted"/>
<reference evidence="1 2" key="1">
    <citation type="submission" date="2017-03" db="EMBL/GenBank/DDBJ databases">
        <authorList>
            <person name="Afonso C.L."/>
            <person name="Miller P.J."/>
            <person name="Scott M.A."/>
            <person name="Spackman E."/>
            <person name="Goraichik I."/>
            <person name="Dimitrov K.M."/>
            <person name="Suarez D.L."/>
            <person name="Swayne D.E."/>
        </authorList>
    </citation>
    <scope>NUCLEOTIDE SEQUENCE [LARGE SCALE GENOMIC DNA]</scope>
    <source>
        <strain evidence="1 2">CECT 7023</strain>
    </source>
</reference>
<dbReference type="RefSeq" id="WP_085881262.1">
    <property type="nucleotide sequence ID" value="NZ_FWFZ01000075.1"/>
</dbReference>
<dbReference type="AlphaFoldDB" id="A0A1Y5U1R1"/>
<accession>A0A1Y5U1R1</accession>
<keyword evidence="2" id="KW-1185">Reference proteome</keyword>
<evidence type="ECO:0000313" key="1">
    <source>
        <dbReference type="EMBL" id="SLN77966.1"/>
    </source>
</evidence>
<dbReference type="Proteomes" id="UP000193900">
    <property type="component" value="Unassembled WGS sequence"/>
</dbReference>
<dbReference type="OrthoDB" id="8481769at2"/>
<gene>
    <name evidence="1" type="ORF">ROA7023_04612</name>
</gene>
<dbReference type="EMBL" id="FWFZ01000075">
    <property type="protein sequence ID" value="SLN77966.1"/>
    <property type="molecule type" value="Genomic_DNA"/>
</dbReference>
<organism evidence="1 2">
    <name type="scientific">Roseisalinus antarcticus</name>
    <dbReference type="NCBI Taxonomy" id="254357"/>
    <lineage>
        <taxon>Bacteria</taxon>
        <taxon>Pseudomonadati</taxon>
        <taxon>Pseudomonadota</taxon>
        <taxon>Alphaproteobacteria</taxon>
        <taxon>Rhodobacterales</taxon>
        <taxon>Roseobacteraceae</taxon>
        <taxon>Roseisalinus</taxon>
    </lineage>
</organism>
<name>A0A1Y5U1R1_9RHOB</name>